<dbReference type="Proteomes" id="UP001154114">
    <property type="component" value="Chromosome 25"/>
</dbReference>
<dbReference type="Gene3D" id="2.40.10.10">
    <property type="entry name" value="Trypsin-like serine proteases"/>
    <property type="match status" value="1"/>
</dbReference>
<accession>A0A9N8L4Q2</accession>
<name>A0A9N8L4Q2_CHRIL</name>
<dbReference type="SUPFAM" id="SSF50494">
    <property type="entry name" value="Trypsin-like serine proteases"/>
    <property type="match status" value="1"/>
</dbReference>
<feature type="region of interest" description="Disordered" evidence="1">
    <location>
        <begin position="351"/>
        <end position="376"/>
    </location>
</feature>
<dbReference type="InterPro" id="IPR009003">
    <property type="entry name" value="Peptidase_S1_PA"/>
</dbReference>
<reference evidence="3" key="1">
    <citation type="submission" date="2021-12" db="EMBL/GenBank/DDBJ databases">
        <authorList>
            <person name="King R."/>
        </authorList>
    </citation>
    <scope>NUCLEOTIDE SEQUENCE</scope>
</reference>
<dbReference type="Pfam" id="PF00089">
    <property type="entry name" value="Trypsin"/>
    <property type="match status" value="1"/>
</dbReference>
<dbReference type="OrthoDB" id="6924245at2759"/>
<evidence type="ECO:0000259" key="2">
    <source>
        <dbReference type="Pfam" id="PF00089"/>
    </source>
</evidence>
<evidence type="ECO:0000256" key="1">
    <source>
        <dbReference type="SAM" id="MobiDB-lite"/>
    </source>
</evidence>
<evidence type="ECO:0000313" key="3">
    <source>
        <dbReference type="EMBL" id="CAD0205963.1"/>
    </source>
</evidence>
<dbReference type="InterPro" id="IPR043504">
    <property type="entry name" value="Peptidase_S1_PA_chymotrypsin"/>
</dbReference>
<organism evidence="3 4">
    <name type="scientific">Chrysodeixis includens</name>
    <name type="common">Soybean looper</name>
    <name type="synonym">Pseudoplusia includens</name>
    <dbReference type="NCBI Taxonomy" id="689277"/>
    <lineage>
        <taxon>Eukaryota</taxon>
        <taxon>Metazoa</taxon>
        <taxon>Ecdysozoa</taxon>
        <taxon>Arthropoda</taxon>
        <taxon>Hexapoda</taxon>
        <taxon>Insecta</taxon>
        <taxon>Pterygota</taxon>
        <taxon>Neoptera</taxon>
        <taxon>Endopterygota</taxon>
        <taxon>Lepidoptera</taxon>
        <taxon>Glossata</taxon>
        <taxon>Ditrysia</taxon>
        <taxon>Noctuoidea</taxon>
        <taxon>Noctuidae</taxon>
        <taxon>Plusiinae</taxon>
        <taxon>Chrysodeixis</taxon>
    </lineage>
</organism>
<protein>
    <recommendedName>
        <fullName evidence="2">Peptidase S1 domain-containing protein</fullName>
    </recommendedName>
</protein>
<dbReference type="InterPro" id="IPR001254">
    <property type="entry name" value="Trypsin_dom"/>
</dbReference>
<feature type="domain" description="Peptidase S1" evidence="2">
    <location>
        <begin position="11"/>
        <end position="165"/>
    </location>
</feature>
<feature type="compositionally biased region" description="Basic residues" evidence="1">
    <location>
        <begin position="361"/>
        <end position="376"/>
    </location>
</feature>
<sequence length="376" mass="44026">MFLSKGGVVRQCPVVDYTLHPEFDEDTLNTIAVLALDCREDDDWKLMYWPMDYEPMNSHKGQVFLLGYTDQNKVLEQVMHRMEFVNLTDCNAFYKQESLDSKWMAPTQYQCFRKKYSGASCVFDSGMALAAEFKGNWTLIGISVLGPGCTLPTRFIDFAHYVPWIDVSVRSFRRLFPESKIWWPNYNKIILEMIDDSSLVMRPWYGQEVIHGKCDKADGEIMYHEEGSFYTPDYGLGLYGLSVWDNFFFNVSCALLTVECLERSAAPFSFNFGLVQYDEDIASLTKVIPISRFNETINPKISHLHDGQWLNWWYRPRDTEKVANVVFRFQFFKHATLRLMFYGIRHEFDEPEPASTTEKTRSRRPHSPHQRYHGLK</sequence>
<dbReference type="GO" id="GO:0004252">
    <property type="term" value="F:serine-type endopeptidase activity"/>
    <property type="evidence" value="ECO:0007669"/>
    <property type="project" value="InterPro"/>
</dbReference>
<gene>
    <name evidence="3" type="ORF">CINC_LOCUS8261</name>
</gene>
<evidence type="ECO:0000313" key="4">
    <source>
        <dbReference type="Proteomes" id="UP001154114"/>
    </source>
</evidence>
<keyword evidence="4" id="KW-1185">Reference proteome</keyword>
<dbReference type="GO" id="GO:0006508">
    <property type="term" value="P:proteolysis"/>
    <property type="evidence" value="ECO:0007669"/>
    <property type="project" value="InterPro"/>
</dbReference>
<dbReference type="EMBL" id="LR824028">
    <property type="protein sequence ID" value="CAD0205963.1"/>
    <property type="molecule type" value="Genomic_DNA"/>
</dbReference>
<proteinExistence type="predicted"/>
<dbReference type="AlphaFoldDB" id="A0A9N8L4Q2"/>